<accession>A0ABQ4WKY7</accession>
<proteinExistence type="predicted"/>
<gene>
    <name evidence="1" type="ORF">Tco_0626901</name>
</gene>
<reference evidence="1" key="2">
    <citation type="submission" date="2022-01" db="EMBL/GenBank/DDBJ databases">
        <authorList>
            <person name="Yamashiro T."/>
            <person name="Shiraishi A."/>
            <person name="Satake H."/>
            <person name="Nakayama K."/>
        </authorList>
    </citation>
    <scope>NUCLEOTIDE SEQUENCE</scope>
</reference>
<evidence type="ECO:0000313" key="1">
    <source>
        <dbReference type="EMBL" id="GJS53539.1"/>
    </source>
</evidence>
<comment type="caution">
    <text evidence="1">The sequence shown here is derived from an EMBL/GenBank/DDBJ whole genome shotgun (WGS) entry which is preliminary data.</text>
</comment>
<sequence>MEEKSARACGALNKDQTYGARKLDFEIGLELPEVLLSGIPGGRISLATIGVGLPSSKQSQPSIFICASLISSWSLDELWEMEDCQGGKVGGIRVLVESGKGYYPLGNMGLAG</sequence>
<dbReference type="EMBL" id="BQNB010008733">
    <property type="protein sequence ID" value="GJS53539.1"/>
    <property type="molecule type" value="Genomic_DNA"/>
</dbReference>
<reference evidence="1" key="1">
    <citation type="journal article" date="2022" name="Int. J. Mol. Sci.">
        <title>Draft Genome of Tanacetum Coccineum: Genomic Comparison of Closely Related Tanacetum-Family Plants.</title>
        <authorList>
            <person name="Yamashiro T."/>
            <person name="Shiraishi A."/>
            <person name="Nakayama K."/>
            <person name="Satake H."/>
        </authorList>
    </citation>
    <scope>NUCLEOTIDE SEQUENCE</scope>
</reference>
<protein>
    <submittedName>
        <fullName evidence="1">Uncharacterized protein</fullName>
    </submittedName>
</protein>
<name>A0ABQ4WKY7_9ASTR</name>
<dbReference type="Proteomes" id="UP001151760">
    <property type="component" value="Unassembled WGS sequence"/>
</dbReference>
<keyword evidence="2" id="KW-1185">Reference proteome</keyword>
<evidence type="ECO:0000313" key="2">
    <source>
        <dbReference type="Proteomes" id="UP001151760"/>
    </source>
</evidence>
<organism evidence="1 2">
    <name type="scientific">Tanacetum coccineum</name>
    <dbReference type="NCBI Taxonomy" id="301880"/>
    <lineage>
        <taxon>Eukaryota</taxon>
        <taxon>Viridiplantae</taxon>
        <taxon>Streptophyta</taxon>
        <taxon>Embryophyta</taxon>
        <taxon>Tracheophyta</taxon>
        <taxon>Spermatophyta</taxon>
        <taxon>Magnoliopsida</taxon>
        <taxon>eudicotyledons</taxon>
        <taxon>Gunneridae</taxon>
        <taxon>Pentapetalae</taxon>
        <taxon>asterids</taxon>
        <taxon>campanulids</taxon>
        <taxon>Asterales</taxon>
        <taxon>Asteraceae</taxon>
        <taxon>Asteroideae</taxon>
        <taxon>Anthemideae</taxon>
        <taxon>Anthemidinae</taxon>
        <taxon>Tanacetum</taxon>
    </lineage>
</organism>